<dbReference type="RefSeq" id="WP_169157533.1">
    <property type="nucleotide sequence ID" value="NZ_CAWPJE010000247.1"/>
</dbReference>
<accession>A0ABX1PCV9</accession>
<name>A0ABX1PCV9_9CYAN</name>
<dbReference type="InterPro" id="IPR027805">
    <property type="entry name" value="Transposase_HTH_dom"/>
</dbReference>
<evidence type="ECO:0000313" key="3">
    <source>
        <dbReference type="Proteomes" id="UP000718564"/>
    </source>
</evidence>
<organism evidence="2 3">
    <name type="scientific">Brasilonema bromeliae SPC951</name>
    <dbReference type="NCBI Taxonomy" id="385972"/>
    <lineage>
        <taxon>Bacteria</taxon>
        <taxon>Bacillati</taxon>
        <taxon>Cyanobacteriota</taxon>
        <taxon>Cyanophyceae</taxon>
        <taxon>Nostocales</taxon>
        <taxon>Scytonemataceae</taxon>
        <taxon>Brasilonema</taxon>
        <taxon>Bromeliae group (in: Brasilonema)</taxon>
    </lineage>
</organism>
<dbReference type="Pfam" id="PF13613">
    <property type="entry name" value="HTH_Tnp_4"/>
    <property type="match status" value="1"/>
</dbReference>
<dbReference type="EMBL" id="QMEB01000246">
    <property type="protein sequence ID" value="NMG22333.1"/>
    <property type="molecule type" value="Genomic_DNA"/>
</dbReference>
<sequence length="81" mass="9586">MKYEQVKHLTTAEFKRCCGVKPETFEQMVEVVQTHNQNKQKTGRPSKICLEDQVLMTIKYWREYRTYFHIGLSWGVAESTA</sequence>
<reference evidence="2 3" key="1">
    <citation type="submission" date="2018-06" db="EMBL/GenBank/DDBJ databases">
        <title>Comparative genomics of Brasilonema spp. strains.</title>
        <authorList>
            <person name="Alvarenga D.O."/>
            <person name="Fiore M.F."/>
            <person name="Varani A.M."/>
        </authorList>
    </citation>
    <scope>NUCLEOTIDE SEQUENCE [LARGE SCALE GENOMIC DNA]</scope>
    <source>
        <strain evidence="2 3">SPC951</strain>
    </source>
</reference>
<gene>
    <name evidence="2" type="ORF">DP116_23920</name>
</gene>
<evidence type="ECO:0000313" key="2">
    <source>
        <dbReference type="EMBL" id="NMG22333.1"/>
    </source>
</evidence>
<proteinExistence type="predicted"/>
<keyword evidence="3" id="KW-1185">Reference proteome</keyword>
<evidence type="ECO:0000259" key="1">
    <source>
        <dbReference type="Pfam" id="PF13613"/>
    </source>
</evidence>
<protein>
    <recommendedName>
        <fullName evidence="1">Transposase Helix-turn-helix domain-containing protein</fullName>
    </recommendedName>
</protein>
<comment type="caution">
    <text evidence="2">The sequence shown here is derived from an EMBL/GenBank/DDBJ whole genome shotgun (WGS) entry which is preliminary data.</text>
</comment>
<feature type="domain" description="Transposase Helix-turn-helix" evidence="1">
    <location>
        <begin position="47"/>
        <end position="81"/>
    </location>
</feature>
<dbReference type="Proteomes" id="UP000718564">
    <property type="component" value="Unassembled WGS sequence"/>
</dbReference>